<keyword evidence="7 9" id="KW-1133">Transmembrane helix</keyword>
<dbReference type="GO" id="GO:0015556">
    <property type="term" value="F:C4-dicarboxylate transmembrane transporter activity"/>
    <property type="evidence" value="ECO:0007669"/>
    <property type="project" value="InterPro"/>
</dbReference>
<dbReference type="PANTHER" id="PTHR36106">
    <property type="entry name" value="ANAEROBIC C4-DICARBOXYLATE TRANSPORTER DCUB"/>
    <property type="match status" value="1"/>
</dbReference>
<comment type="caution">
    <text evidence="10">The sequence shown here is derived from an EMBL/GenBank/DDBJ whole genome shotgun (WGS) entry which is preliminary data.</text>
</comment>
<keyword evidence="6 9" id="KW-0812">Transmembrane</keyword>
<feature type="transmembrane region" description="Helical" evidence="9">
    <location>
        <begin position="6"/>
        <end position="23"/>
    </location>
</feature>
<proteinExistence type="inferred from homology"/>
<evidence type="ECO:0000313" key="10">
    <source>
        <dbReference type="EMBL" id="GHI89191.1"/>
    </source>
</evidence>
<evidence type="ECO:0000256" key="4">
    <source>
        <dbReference type="ARBA" id="ARBA00022475"/>
    </source>
</evidence>
<keyword evidence="5" id="KW-0997">Cell inner membrane</keyword>
<keyword evidence="8 9" id="KW-0472">Membrane</keyword>
<evidence type="ECO:0000256" key="6">
    <source>
        <dbReference type="ARBA" id="ARBA00022692"/>
    </source>
</evidence>
<dbReference type="InterPro" id="IPR004668">
    <property type="entry name" value="Anaer_Dcu_memb_transpt"/>
</dbReference>
<comment type="subcellular location">
    <subcellularLocation>
        <location evidence="1">Cell inner membrane</location>
        <topology evidence="1">Multi-pass membrane protein</topology>
    </subcellularLocation>
</comment>
<evidence type="ECO:0000256" key="7">
    <source>
        <dbReference type="ARBA" id="ARBA00022989"/>
    </source>
</evidence>
<comment type="similarity">
    <text evidence="2">Belongs to the DcuA/DcuB transporter (TC 2.A.13.1) family.</text>
</comment>
<dbReference type="Proteomes" id="UP000600026">
    <property type="component" value="Unassembled WGS sequence"/>
</dbReference>
<evidence type="ECO:0000313" key="11">
    <source>
        <dbReference type="Proteomes" id="UP000600026"/>
    </source>
</evidence>
<organism evidence="10 11">
    <name type="scientific">Streptomyces xanthophaeus</name>
    <dbReference type="NCBI Taxonomy" id="67385"/>
    <lineage>
        <taxon>Bacteria</taxon>
        <taxon>Bacillati</taxon>
        <taxon>Actinomycetota</taxon>
        <taxon>Actinomycetes</taxon>
        <taxon>Kitasatosporales</taxon>
        <taxon>Streptomycetaceae</taxon>
        <taxon>Streptomyces</taxon>
    </lineage>
</organism>
<dbReference type="RefSeq" id="WP_078904137.1">
    <property type="nucleotide sequence ID" value="NZ_JNZH01000030.1"/>
</dbReference>
<evidence type="ECO:0000256" key="8">
    <source>
        <dbReference type="ARBA" id="ARBA00023136"/>
    </source>
</evidence>
<dbReference type="PANTHER" id="PTHR36106:SF1">
    <property type="entry name" value="ANAEROBIC C4-DICARBOXYLATE TRANSPORTER DCUB"/>
    <property type="match status" value="1"/>
</dbReference>
<feature type="transmembrane region" description="Helical" evidence="9">
    <location>
        <begin position="35"/>
        <end position="59"/>
    </location>
</feature>
<name>A0A919H2L2_9ACTN</name>
<keyword evidence="3" id="KW-0813">Transport</keyword>
<sequence>MWPAVNGYFLLPAYGTFIAAINFDRTGTTRVGRFAVNHSFMLPGLVTTCVAVSTGFALVRIV</sequence>
<gene>
    <name evidence="10" type="ORF">Sxan_65550</name>
</gene>
<dbReference type="EMBL" id="BNEE01000006">
    <property type="protein sequence ID" value="GHI89191.1"/>
    <property type="molecule type" value="Genomic_DNA"/>
</dbReference>
<reference evidence="10" key="1">
    <citation type="submission" date="2020-09" db="EMBL/GenBank/DDBJ databases">
        <title>Whole genome shotgun sequence of Streptomyces xanthophaeus NBRC 12829.</title>
        <authorList>
            <person name="Komaki H."/>
            <person name="Tamura T."/>
        </authorList>
    </citation>
    <scope>NUCLEOTIDE SEQUENCE</scope>
    <source>
        <strain evidence="10">NBRC 12829</strain>
    </source>
</reference>
<evidence type="ECO:0000256" key="1">
    <source>
        <dbReference type="ARBA" id="ARBA00004429"/>
    </source>
</evidence>
<accession>A0A919H2L2</accession>
<dbReference type="GO" id="GO:0005886">
    <property type="term" value="C:plasma membrane"/>
    <property type="evidence" value="ECO:0007669"/>
    <property type="project" value="UniProtKB-SubCell"/>
</dbReference>
<evidence type="ECO:0000256" key="9">
    <source>
        <dbReference type="SAM" id="Phobius"/>
    </source>
</evidence>
<keyword evidence="4" id="KW-1003">Cell membrane</keyword>
<evidence type="ECO:0000256" key="2">
    <source>
        <dbReference type="ARBA" id="ARBA00006413"/>
    </source>
</evidence>
<evidence type="ECO:0000256" key="3">
    <source>
        <dbReference type="ARBA" id="ARBA00022448"/>
    </source>
</evidence>
<keyword evidence="11" id="KW-1185">Reference proteome</keyword>
<evidence type="ECO:0000256" key="5">
    <source>
        <dbReference type="ARBA" id="ARBA00022519"/>
    </source>
</evidence>
<protein>
    <submittedName>
        <fullName evidence="10">Uncharacterized protein</fullName>
    </submittedName>
</protein>
<dbReference type="AlphaFoldDB" id="A0A919H2L2"/>